<reference evidence="7 8" key="1">
    <citation type="submission" date="2020-08" db="EMBL/GenBank/DDBJ databases">
        <title>The Agave Microbiome: Exploring the role of microbial communities in plant adaptations to desert environments.</title>
        <authorList>
            <person name="Partida-Martinez L.P."/>
        </authorList>
    </citation>
    <scope>NUCLEOTIDE SEQUENCE [LARGE SCALE GENOMIC DNA]</scope>
    <source>
        <strain evidence="7 8">AT3.9</strain>
    </source>
</reference>
<keyword evidence="2" id="KW-0812">Transmembrane</keyword>
<dbReference type="Pfam" id="PF13103">
    <property type="entry name" value="TonB_2"/>
    <property type="match status" value="1"/>
</dbReference>
<comment type="subcellular location">
    <subcellularLocation>
        <location evidence="1">Membrane</location>
        <topology evidence="1">Single-pass membrane protein</topology>
    </subcellularLocation>
</comment>
<dbReference type="PROSITE" id="PS52015">
    <property type="entry name" value="TONB_CTD"/>
    <property type="match status" value="1"/>
</dbReference>
<feature type="region of interest" description="Disordered" evidence="5">
    <location>
        <begin position="127"/>
        <end position="204"/>
    </location>
</feature>
<evidence type="ECO:0000256" key="5">
    <source>
        <dbReference type="SAM" id="MobiDB-lite"/>
    </source>
</evidence>
<organism evidence="7 8">
    <name type="scientific">Microvirga lupini</name>
    <dbReference type="NCBI Taxonomy" id="420324"/>
    <lineage>
        <taxon>Bacteria</taxon>
        <taxon>Pseudomonadati</taxon>
        <taxon>Pseudomonadota</taxon>
        <taxon>Alphaproteobacteria</taxon>
        <taxon>Hyphomicrobiales</taxon>
        <taxon>Methylobacteriaceae</taxon>
        <taxon>Microvirga</taxon>
    </lineage>
</organism>
<sequence length="296" mass="31506">MSVQSIEPLQEPRRLGIAFITALALHSAMAAAVTFWPHETDDPPGEQEITIDVAPALEEAPSVASAEVAAMEAPPVDPQEVLPEPEAVEPLPPDEVTAEQPEEVAKVSEREDVAEVPLAATELAAEPEPVVALPPPETVFAKPLENRPPPKRPERKPVEKPVERKPPPRRTVAETRPPSEARQGQASSSRENTQGSAASADPDVLRSYGARVRAALQSRFRIPDALRSQGFNGSATVSFTIDDSGRIISSSITGSSGHPAADQAALDAARLGSSVPPAPASVSQRRFIIRLVTKIR</sequence>
<feature type="domain" description="TonB C-terminal" evidence="6">
    <location>
        <begin position="207"/>
        <end position="296"/>
    </location>
</feature>
<evidence type="ECO:0000256" key="1">
    <source>
        <dbReference type="ARBA" id="ARBA00004167"/>
    </source>
</evidence>
<dbReference type="InterPro" id="IPR037682">
    <property type="entry name" value="TonB_C"/>
</dbReference>
<feature type="region of interest" description="Disordered" evidence="5">
    <location>
        <begin position="63"/>
        <end position="113"/>
    </location>
</feature>
<evidence type="ECO:0000313" key="8">
    <source>
        <dbReference type="Proteomes" id="UP000532010"/>
    </source>
</evidence>
<dbReference type="GO" id="GO:0055085">
    <property type="term" value="P:transmembrane transport"/>
    <property type="evidence" value="ECO:0007669"/>
    <property type="project" value="InterPro"/>
</dbReference>
<keyword evidence="4" id="KW-0472">Membrane</keyword>
<gene>
    <name evidence="7" type="ORF">FHR70_000406</name>
</gene>
<dbReference type="EMBL" id="JACHWB010000001">
    <property type="protein sequence ID" value="MBB3017366.1"/>
    <property type="molecule type" value="Genomic_DNA"/>
</dbReference>
<feature type="compositionally biased region" description="Polar residues" evidence="5">
    <location>
        <begin position="182"/>
        <end position="197"/>
    </location>
</feature>
<dbReference type="InterPro" id="IPR006260">
    <property type="entry name" value="TonB/TolA_C"/>
</dbReference>
<feature type="compositionally biased region" description="Basic and acidic residues" evidence="5">
    <location>
        <begin position="151"/>
        <end position="179"/>
    </location>
</feature>
<dbReference type="NCBIfam" id="TIGR01352">
    <property type="entry name" value="tonB_Cterm"/>
    <property type="match status" value="1"/>
</dbReference>
<evidence type="ECO:0000256" key="3">
    <source>
        <dbReference type="ARBA" id="ARBA00022989"/>
    </source>
</evidence>
<evidence type="ECO:0000256" key="2">
    <source>
        <dbReference type="ARBA" id="ARBA00022692"/>
    </source>
</evidence>
<comment type="caution">
    <text evidence="7">The sequence shown here is derived from an EMBL/GenBank/DDBJ whole genome shotgun (WGS) entry which is preliminary data.</text>
</comment>
<protein>
    <submittedName>
        <fullName evidence="7">Protein TonB</fullName>
    </submittedName>
</protein>
<proteinExistence type="predicted"/>
<keyword evidence="3" id="KW-1133">Transmembrane helix</keyword>
<evidence type="ECO:0000256" key="4">
    <source>
        <dbReference type="ARBA" id="ARBA00023136"/>
    </source>
</evidence>
<feature type="compositionally biased region" description="Basic and acidic residues" evidence="5">
    <location>
        <begin position="103"/>
        <end position="113"/>
    </location>
</feature>
<dbReference type="AlphaFoldDB" id="A0A7W4VHM2"/>
<dbReference type="Gene3D" id="3.30.1150.10">
    <property type="match status" value="1"/>
</dbReference>
<dbReference type="Proteomes" id="UP000532010">
    <property type="component" value="Unassembled WGS sequence"/>
</dbReference>
<dbReference type="GO" id="GO:0016020">
    <property type="term" value="C:membrane"/>
    <property type="evidence" value="ECO:0007669"/>
    <property type="project" value="UniProtKB-SubCell"/>
</dbReference>
<keyword evidence="8" id="KW-1185">Reference proteome</keyword>
<evidence type="ECO:0000259" key="6">
    <source>
        <dbReference type="PROSITE" id="PS52015"/>
    </source>
</evidence>
<dbReference type="SUPFAM" id="SSF74653">
    <property type="entry name" value="TolA/TonB C-terminal domain"/>
    <property type="match status" value="1"/>
</dbReference>
<feature type="compositionally biased region" description="Low complexity" evidence="5">
    <location>
        <begin position="63"/>
        <end position="89"/>
    </location>
</feature>
<dbReference type="RefSeq" id="WP_183446588.1">
    <property type="nucleotide sequence ID" value="NZ_JACHWB010000001.1"/>
</dbReference>
<evidence type="ECO:0000313" key="7">
    <source>
        <dbReference type="EMBL" id="MBB3017366.1"/>
    </source>
</evidence>
<accession>A0A7W4VHM2</accession>
<name>A0A7W4VHM2_9HYPH</name>